<keyword evidence="1" id="KW-0560">Oxidoreductase</keyword>
<dbReference type="GO" id="GO:0019622">
    <property type="term" value="P:3-(3-hydroxy)phenylpropionate catabolic process"/>
    <property type="evidence" value="ECO:0007669"/>
    <property type="project" value="TreeGrafter"/>
</dbReference>
<dbReference type="InterPro" id="IPR002938">
    <property type="entry name" value="FAD-bd"/>
</dbReference>
<feature type="region of interest" description="Disordered" evidence="2">
    <location>
        <begin position="388"/>
        <end position="410"/>
    </location>
</feature>
<keyword evidence="5" id="KW-1185">Reference proteome</keyword>
<proteinExistence type="predicted"/>
<dbReference type="PANTHER" id="PTHR43476">
    <property type="entry name" value="3-(3-HYDROXY-PHENYL)PROPIONATE/3-HYDROXYCINNAMIC ACID HYDROXYLASE"/>
    <property type="match status" value="1"/>
</dbReference>
<dbReference type="NCBIfam" id="NF004829">
    <property type="entry name" value="PRK06183.1-3"/>
    <property type="match status" value="1"/>
</dbReference>
<gene>
    <name evidence="4" type="ORF">GB883_04250</name>
</gene>
<evidence type="ECO:0000313" key="4">
    <source>
        <dbReference type="EMBL" id="KAE8765376.1"/>
    </source>
</evidence>
<dbReference type="Proteomes" id="UP000451860">
    <property type="component" value="Unassembled WGS sequence"/>
</dbReference>
<dbReference type="OrthoDB" id="4246007at2"/>
<dbReference type="SUPFAM" id="SSF51905">
    <property type="entry name" value="FAD/NAD(P)-binding domain"/>
    <property type="match status" value="1"/>
</dbReference>
<accession>A0A7J5USJ7</accession>
<protein>
    <submittedName>
        <fullName evidence="4">Bifunctional 3-(3-hydroxy-phenyl)propionate/3-hydroxycinnamic acid hydroxylase</fullName>
    </submittedName>
</protein>
<name>A0A7J5USJ7_9MICO</name>
<evidence type="ECO:0000256" key="1">
    <source>
        <dbReference type="ARBA" id="ARBA00023002"/>
    </source>
</evidence>
<reference evidence="4 5" key="1">
    <citation type="submission" date="2019-10" db="EMBL/GenBank/DDBJ databases">
        <title>Georgenia wutianyii sp. nov. and Georgenia yuyongxinii sp. nov. isolated from plateau pika (Ochotona curzoniae) in the Qinghai-Tibet plateau of China.</title>
        <authorList>
            <person name="Tian Z."/>
        </authorList>
    </citation>
    <scope>NUCLEOTIDE SEQUENCE [LARGE SCALE GENOMIC DNA]</scope>
    <source>
        <strain evidence="4 5">DSM 21501</strain>
    </source>
</reference>
<dbReference type="Pfam" id="PF01494">
    <property type="entry name" value="FAD_binding_3"/>
    <property type="match status" value="1"/>
</dbReference>
<dbReference type="InterPro" id="IPR050631">
    <property type="entry name" value="PheA/TfdB_FAD_monoxygenase"/>
</dbReference>
<dbReference type="PANTHER" id="PTHR43476:SF3">
    <property type="entry name" value="FAD-BINDING MONOOXYGENASE"/>
    <property type="match status" value="1"/>
</dbReference>
<dbReference type="Gene3D" id="3.50.50.60">
    <property type="entry name" value="FAD/NAD(P)-binding domain"/>
    <property type="match status" value="1"/>
</dbReference>
<sequence length="529" mass="56743">MPAVVASDTTRTEHEGVLVNTDVDVVVIGGGPVGATALALVGRLGLTAVGLEKDEEMWPTARAVHFDGETMRTLQGLGIAEKFAAVTIPMKHVEVINESGEVLVHASTDHFGDQAWNDHISFHQPDVERLIRGVVDETPGVELRCGVSVTNLRNVDGGVEVTAVAKDGTAQTVRARWVIAADGARSGIRQSLGIQNDKYGEDAQWLVVDGQLVGAPGYAADMIQFGRHTRPALWLRLPGTRVRMEFMLMPDDDPNEIVTPAAVERISRGALPADKFAPDRQAIYTFRGRIAQQWRSGNVFLAGDAAHQAPPLFGQGLCAGLRDVANLAWKLELVKRGLAGDELLDTYESERKPHATFWVETAANQAVIIQTTDPKVAEGRDEFIRANPTASAVPTSPALGPGLHEGDRDERAGKLGMQPILVDGTRLDDMVGTHFLVVADRGIYHQLPAPTKAALDDDGDVVTLLDPLKVGQLLASVGAKAAVIRPDHYILGVGDTADDLDRLVHKIPSVARATPVIATQTTTVTAETR</sequence>
<organism evidence="4 5">
    <name type="scientific">Georgenia thermotolerans</name>
    <dbReference type="NCBI Taxonomy" id="527326"/>
    <lineage>
        <taxon>Bacteria</taxon>
        <taxon>Bacillati</taxon>
        <taxon>Actinomycetota</taxon>
        <taxon>Actinomycetes</taxon>
        <taxon>Micrococcales</taxon>
        <taxon>Bogoriellaceae</taxon>
        <taxon>Georgenia</taxon>
    </lineage>
</organism>
<evidence type="ECO:0000256" key="2">
    <source>
        <dbReference type="SAM" id="MobiDB-lite"/>
    </source>
</evidence>
<dbReference type="GO" id="GO:0008688">
    <property type="term" value="F:3-(3-hydroxyphenyl)propionate hydroxylase activity"/>
    <property type="evidence" value="ECO:0007669"/>
    <property type="project" value="TreeGrafter"/>
</dbReference>
<feature type="domain" description="FAD-binding" evidence="3">
    <location>
        <begin position="22"/>
        <end position="360"/>
    </location>
</feature>
<evidence type="ECO:0000313" key="5">
    <source>
        <dbReference type="Proteomes" id="UP000451860"/>
    </source>
</evidence>
<dbReference type="Gene3D" id="3.30.9.10">
    <property type="entry name" value="D-Amino Acid Oxidase, subunit A, domain 2"/>
    <property type="match status" value="1"/>
</dbReference>
<dbReference type="GO" id="GO:0071949">
    <property type="term" value="F:FAD binding"/>
    <property type="evidence" value="ECO:0007669"/>
    <property type="project" value="InterPro"/>
</dbReference>
<dbReference type="EMBL" id="WHJE01000011">
    <property type="protein sequence ID" value="KAE8765376.1"/>
    <property type="molecule type" value="Genomic_DNA"/>
</dbReference>
<dbReference type="PRINTS" id="PR00420">
    <property type="entry name" value="RNGMNOXGNASE"/>
</dbReference>
<dbReference type="InterPro" id="IPR036188">
    <property type="entry name" value="FAD/NAD-bd_sf"/>
</dbReference>
<evidence type="ECO:0000259" key="3">
    <source>
        <dbReference type="Pfam" id="PF01494"/>
    </source>
</evidence>
<dbReference type="AlphaFoldDB" id="A0A7J5USJ7"/>
<comment type="caution">
    <text evidence="4">The sequence shown here is derived from an EMBL/GenBank/DDBJ whole genome shotgun (WGS) entry which is preliminary data.</text>
</comment>